<dbReference type="AlphaFoldDB" id="A0AA39UTK9"/>
<dbReference type="Proteomes" id="UP001175228">
    <property type="component" value="Unassembled WGS sequence"/>
</dbReference>
<keyword evidence="3" id="KW-1185">Reference proteome</keyword>
<gene>
    <name evidence="2" type="ORF">EDD18DRAFT_1357959</name>
</gene>
<reference evidence="2" key="1">
    <citation type="submission" date="2023-06" db="EMBL/GenBank/DDBJ databases">
        <authorList>
            <consortium name="Lawrence Berkeley National Laboratory"/>
            <person name="Ahrendt S."/>
            <person name="Sahu N."/>
            <person name="Indic B."/>
            <person name="Wong-Bajracharya J."/>
            <person name="Merenyi Z."/>
            <person name="Ke H.-M."/>
            <person name="Monk M."/>
            <person name="Kocsube S."/>
            <person name="Drula E."/>
            <person name="Lipzen A."/>
            <person name="Balint B."/>
            <person name="Henrissat B."/>
            <person name="Andreopoulos B."/>
            <person name="Martin F.M."/>
            <person name="Harder C.B."/>
            <person name="Rigling D."/>
            <person name="Ford K.L."/>
            <person name="Foster G.D."/>
            <person name="Pangilinan J."/>
            <person name="Papanicolaou A."/>
            <person name="Barry K."/>
            <person name="LaButti K."/>
            <person name="Viragh M."/>
            <person name="Koriabine M."/>
            <person name="Yan M."/>
            <person name="Riley R."/>
            <person name="Champramary S."/>
            <person name="Plett K.L."/>
            <person name="Tsai I.J."/>
            <person name="Slot J."/>
            <person name="Sipos G."/>
            <person name="Plett J."/>
            <person name="Nagy L.G."/>
            <person name="Grigoriev I.V."/>
        </authorList>
    </citation>
    <scope>NUCLEOTIDE SEQUENCE</scope>
    <source>
        <strain evidence="2">HWK02</strain>
    </source>
</reference>
<feature type="signal peptide" evidence="1">
    <location>
        <begin position="1"/>
        <end position="25"/>
    </location>
</feature>
<name>A0AA39UTK9_9AGAR</name>
<sequence>MSTRFASALIACILMLSALSPSVAAAPLTSVFTSNGNPAVDASHAIPEIHGGPEEGSSYRVLGYGL</sequence>
<evidence type="ECO:0000256" key="1">
    <source>
        <dbReference type="SAM" id="SignalP"/>
    </source>
</evidence>
<comment type="caution">
    <text evidence="2">The sequence shown here is derived from an EMBL/GenBank/DDBJ whole genome shotgun (WGS) entry which is preliminary data.</text>
</comment>
<protein>
    <submittedName>
        <fullName evidence="2">Uncharacterized protein</fullName>
    </submittedName>
</protein>
<evidence type="ECO:0000313" key="2">
    <source>
        <dbReference type="EMBL" id="KAK0492300.1"/>
    </source>
</evidence>
<accession>A0AA39UTK9</accession>
<organism evidence="2 3">
    <name type="scientific">Armillaria luteobubalina</name>
    <dbReference type="NCBI Taxonomy" id="153913"/>
    <lineage>
        <taxon>Eukaryota</taxon>
        <taxon>Fungi</taxon>
        <taxon>Dikarya</taxon>
        <taxon>Basidiomycota</taxon>
        <taxon>Agaricomycotina</taxon>
        <taxon>Agaricomycetes</taxon>
        <taxon>Agaricomycetidae</taxon>
        <taxon>Agaricales</taxon>
        <taxon>Marasmiineae</taxon>
        <taxon>Physalacriaceae</taxon>
        <taxon>Armillaria</taxon>
    </lineage>
</organism>
<dbReference type="EMBL" id="JAUEPU010000030">
    <property type="protein sequence ID" value="KAK0492300.1"/>
    <property type="molecule type" value="Genomic_DNA"/>
</dbReference>
<keyword evidence="1" id="KW-0732">Signal</keyword>
<feature type="chain" id="PRO_5041429612" evidence="1">
    <location>
        <begin position="26"/>
        <end position="66"/>
    </location>
</feature>
<evidence type="ECO:0000313" key="3">
    <source>
        <dbReference type="Proteomes" id="UP001175228"/>
    </source>
</evidence>
<proteinExistence type="predicted"/>